<gene>
    <name evidence="3" type="ORF">UFOVP1073_70</name>
    <name evidence="4" type="ORF">UFOVP1308_35</name>
    <name evidence="5" type="ORF">UFOVP1423_34</name>
    <name evidence="6" type="ORF">UFOVP1520_5</name>
    <name evidence="1" type="ORF">UFOVP898_72</name>
    <name evidence="2" type="ORF">UFOVP985_61</name>
</gene>
<dbReference type="EMBL" id="LR798377">
    <property type="protein sequence ID" value="CAB5227047.1"/>
    <property type="molecule type" value="Genomic_DNA"/>
</dbReference>
<evidence type="ECO:0000313" key="2">
    <source>
        <dbReference type="EMBL" id="CAB4176797.1"/>
    </source>
</evidence>
<dbReference type="EMBL" id="LR797009">
    <property type="protein sequence ID" value="CAB4181865.1"/>
    <property type="molecule type" value="Genomic_DNA"/>
</dbReference>
<protein>
    <submittedName>
        <fullName evidence="5">Uncharacterized protein</fullName>
    </submittedName>
</protein>
<evidence type="ECO:0000313" key="5">
    <source>
        <dbReference type="EMBL" id="CAB4210632.1"/>
    </source>
</evidence>
<dbReference type="EMBL" id="LR796942">
    <property type="protein sequence ID" value="CAB4176797.1"/>
    <property type="molecule type" value="Genomic_DNA"/>
</dbReference>
<proteinExistence type="predicted"/>
<name>A0A6J5SB57_9CAUD</name>
<dbReference type="EMBL" id="LR796838">
    <property type="protein sequence ID" value="CAB4169294.1"/>
    <property type="molecule type" value="Genomic_DNA"/>
</dbReference>
<sequence length="109" mass="12310">MTFRTVLHDESNELRLGFASIEVWITYCIERGDPGYRYDSNGDGCPPSPDEAVLTGFTIGLITDEAGTPRLWQQYAPLHDQIRSWVDESLKDVWTDLESDLLDDAEGSK</sequence>
<accession>A0A6J5SB57</accession>
<dbReference type="EMBL" id="LR797259">
    <property type="protein sequence ID" value="CAB4197843.1"/>
    <property type="molecule type" value="Genomic_DNA"/>
</dbReference>
<dbReference type="EMBL" id="LR797361">
    <property type="protein sequence ID" value="CAB4210632.1"/>
    <property type="molecule type" value="Genomic_DNA"/>
</dbReference>
<evidence type="ECO:0000313" key="1">
    <source>
        <dbReference type="EMBL" id="CAB4169294.1"/>
    </source>
</evidence>
<organism evidence="5">
    <name type="scientific">uncultured Caudovirales phage</name>
    <dbReference type="NCBI Taxonomy" id="2100421"/>
    <lineage>
        <taxon>Viruses</taxon>
        <taxon>Duplodnaviria</taxon>
        <taxon>Heunggongvirae</taxon>
        <taxon>Uroviricota</taxon>
        <taxon>Caudoviricetes</taxon>
        <taxon>Peduoviridae</taxon>
        <taxon>Maltschvirus</taxon>
        <taxon>Maltschvirus maltsch</taxon>
    </lineage>
</organism>
<evidence type="ECO:0000313" key="3">
    <source>
        <dbReference type="EMBL" id="CAB4181865.1"/>
    </source>
</evidence>
<evidence type="ECO:0000313" key="6">
    <source>
        <dbReference type="EMBL" id="CAB5227047.1"/>
    </source>
</evidence>
<evidence type="ECO:0000313" key="4">
    <source>
        <dbReference type="EMBL" id="CAB4197843.1"/>
    </source>
</evidence>
<reference evidence="5" key="1">
    <citation type="submission" date="2020-05" db="EMBL/GenBank/DDBJ databases">
        <authorList>
            <person name="Chiriac C."/>
            <person name="Salcher M."/>
            <person name="Ghai R."/>
            <person name="Kavagutti S V."/>
        </authorList>
    </citation>
    <scope>NUCLEOTIDE SEQUENCE</scope>
</reference>